<dbReference type="AlphaFoldDB" id="A0A1G5CVN6"/>
<keyword evidence="3" id="KW-0067">ATP-binding</keyword>
<dbReference type="InterPro" id="IPR002078">
    <property type="entry name" value="Sigma_54_int"/>
</dbReference>
<dbReference type="STRING" id="419481.SAMN05216233_103241"/>
<dbReference type="GO" id="GO:0006355">
    <property type="term" value="P:regulation of DNA-templated transcription"/>
    <property type="evidence" value="ECO:0007669"/>
    <property type="project" value="InterPro"/>
</dbReference>
<dbReference type="RefSeq" id="WP_092209479.1">
    <property type="nucleotide sequence ID" value="NZ_FMUX01000003.1"/>
</dbReference>
<keyword evidence="11" id="KW-1185">Reference proteome</keyword>
<evidence type="ECO:0000256" key="7">
    <source>
        <dbReference type="PROSITE-ProRule" id="PRU00169"/>
    </source>
</evidence>
<dbReference type="FunFam" id="3.40.50.300:FF:000006">
    <property type="entry name" value="DNA-binding transcriptional regulator NtrC"/>
    <property type="match status" value="1"/>
</dbReference>
<dbReference type="CDD" id="cd00009">
    <property type="entry name" value="AAA"/>
    <property type="match status" value="1"/>
</dbReference>
<dbReference type="InterPro" id="IPR058031">
    <property type="entry name" value="AAA_lid_NorR"/>
</dbReference>
<dbReference type="PANTHER" id="PTHR32071">
    <property type="entry name" value="TRANSCRIPTIONAL REGULATORY PROTEIN"/>
    <property type="match status" value="1"/>
</dbReference>
<sequence length="461" mass="50898">MERRETILIVDDETDLARGLSRTLQMALPVTVHTAASGTDALGILKKEPVDLILSDISMPEMDGMDLLEQILAGDATQTVIMMTAYGTIDVAVSAMKKGAWDFLQKPFASDTLVRMVTKGLERHRLLRENRELTARLAETSGSPIVGNSAPIRHTLDTLDMLGRSDVTVLIRGETGTGKDLAARAIHEASSRKGKPFVTVNCPALPEGLLESELFGHKKGAFTSADTDKVGLIDQARGGTLFLDEIGDLSPGLQTKLLRVLQNREIRPIGDTQSHTIDVRILAATNQALESKIDDTSFRADLFYRLNVATVTLPSLRDIREDIPLLVEHFLSKASRDLKLPRKQLSPALMASVCSRPWPGNTRELENTLTGWVALTPGDTIDLCELPDTPSHADTQDDPFAMPYLDQKDNIIESFTRDYLHRLFSATFGNVALSARKSGIKRQSLQKIIQRYNIDVESYRK</sequence>
<dbReference type="FunFam" id="3.40.50.2300:FF:000018">
    <property type="entry name" value="DNA-binding transcriptional regulator NtrC"/>
    <property type="match status" value="1"/>
</dbReference>
<keyword evidence="10" id="KW-0238">DNA-binding</keyword>
<dbReference type="InterPro" id="IPR027417">
    <property type="entry name" value="P-loop_NTPase"/>
</dbReference>
<dbReference type="InterPro" id="IPR009057">
    <property type="entry name" value="Homeodomain-like_sf"/>
</dbReference>
<dbReference type="OrthoDB" id="9763792at2"/>
<dbReference type="GO" id="GO:0000160">
    <property type="term" value="P:phosphorelay signal transduction system"/>
    <property type="evidence" value="ECO:0007669"/>
    <property type="project" value="UniProtKB-KW"/>
</dbReference>
<evidence type="ECO:0000313" key="10">
    <source>
        <dbReference type="EMBL" id="SCY06515.1"/>
    </source>
</evidence>
<gene>
    <name evidence="10" type="ORF">SAMN05216233_103241</name>
</gene>
<dbReference type="Gene3D" id="3.40.50.300">
    <property type="entry name" value="P-loop containing nucleotide triphosphate hydrolases"/>
    <property type="match status" value="1"/>
</dbReference>
<dbReference type="SMART" id="SM00382">
    <property type="entry name" value="AAA"/>
    <property type="match status" value="1"/>
</dbReference>
<evidence type="ECO:0000256" key="3">
    <source>
        <dbReference type="ARBA" id="ARBA00022840"/>
    </source>
</evidence>
<evidence type="ECO:0000256" key="4">
    <source>
        <dbReference type="ARBA" id="ARBA00023012"/>
    </source>
</evidence>
<dbReference type="PROSITE" id="PS50045">
    <property type="entry name" value="SIGMA54_INTERACT_4"/>
    <property type="match status" value="1"/>
</dbReference>
<proteinExistence type="predicted"/>
<keyword evidence="5" id="KW-0805">Transcription regulation</keyword>
<dbReference type="SUPFAM" id="SSF46689">
    <property type="entry name" value="Homeodomain-like"/>
    <property type="match status" value="1"/>
</dbReference>
<protein>
    <submittedName>
        <fullName evidence="10">DNA-binding transcriptional response regulator, NtrC family, contains REC, AAA-type ATPase, and a Fis-type DNA-binding domains</fullName>
    </submittedName>
</protein>
<name>A0A1G5CVN6_9BACT</name>
<dbReference type="SUPFAM" id="SSF52172">
    <property type="entry name" value="CheY-like"/>
    <property type="match status" value="1"/>
</dbReference>
<dbReference type="PROSITE" id="PS50110">
    <property type="entry name" value="RESPONSE_REGULATORY"/>
    <property type="match status" value="1"/>
</dbReference>
<evidence type="ECO:0000256" key="1">
    <source>
        <dbReference type="ARBA" id="ARBA00022553"/>
    </source>
</evidence>
<dbReference type="Gene3D" id="1.10.10.60">
    <property type="entry name" value="Homeodomain-like"/>
    <property type="match status" value="1"/>
</dbReference>
<feature type="modified residue" description="4-aspartylphosphate" evidence="7">
    <location>
        <position position="56"/>
    </location>
</feature>
<dbReference type="InterPro" id="IPR011006">
    <property type="entry name" value="CheY-like_superfamily"/>
</dbReference>
<dbReference type="Gene3D" id="1.10.8.60">
    <property type="match status" value="1"/>
</dbReference>
<dbReference type="EMBL" id="FMUX01000003">
    <property type="protein sequence ID" value="SCY06515.1"/>
    <property type="molecule type" value="Genomic_DNA"/>
</dbReference>
<evidence type="ECO:0000256" key="6">
    <source>
        <dbReference type="ARBA" id="ARBA00023163"/>
    </source>
</evidence>
<evidence type="ECO:0000256" key="2">
    <source>
        <dbReference type="ARBA" id="ARBA00022741"/>
    </source>
</evidence>
<dbReference type="InterPro" id="IPR001789">
    <property type="entry name" value="Sig_transdc_resp-reg_receiver"/>
</dbReference>
<dbReference type="GO" id="GO:0003677">
    <property type="term" value="F:DNA binding"/>
    <property type="evidence" value="ECO:0007669"/>
    <property type="project" value="UniProtKB-KW"/>
</dbReference>
<dbReference type="Pfam" id="PF00072">
    <property type="entry name" value="Response_reg"/>
    <property type="match status" value="1"/>
</dbReference>
<dbReference type="Pfam" id="PF00158">
    <property type="entry name" value="Sigma54_activat"/>
    <property type="match status" value="1"/>
</dbReference>
<organism evidence="10 11">
    <name type="scientific">Desulfoluna spongiiphila</name>
    <dbReference type="NCBI Taxonomy" id="419481"/>
    <lineage>
        <taxon>Bacteria</taxon>
        <taxon>Pseudomonadati</taxon>
        <taxon>Thermodesulfobacteriota</taxon>
        <taxon>Desulfobacteria</taxon>
        <taxon>Desulfobacterales</taxon>
        <taxon>Desulfolunaceae</taxon>
        <taxon>Desulfoluna</taxon>
    </lineage>
</organism>
<keyword evidence="6" id="KW-0804">Transcription</keyword>
<evidence type="ECO:0000256" key="5">
    <source>
        <dbReference type="ARBA" id="ARBA00023015"/>
    </source>
</evidence>
<keyword evidence="4" id="KW-0902">Two-component regulatory system</keyword>
<evidence type="ECO:0000313" key="11">
    <source>
        <dbReference type="Proteomes" id="UP000198870"/>
    </source>
</evidence>
<dbReference type="Pfam" id="PF25601">
    <property type="entry name" value="AAA_lid_14"/>
    <property type="match status" value="1"/>
</dbReference>
<keyword evidence="1 7" id="KW-0597">Phosphoprotein</keyword>
<dbReference type="InterPro" id="IPR003593">
    <property type="entry name" value="AAA+_ATPase"/>
</dbReference>
<dbReference type="Proteomes" id="UP000198870">
    <property type="component" value="Unassembled WGS sequence"/>
</dbReference>
<reference evidence="10 11" key="1">
    <citation type="submission" date="2016-10" db="EMBL/GenBank/DDBJ databases">
        <authorList>
            <person name="de Groot N.N."/>
        </authorList>
    </citation>
    <scope>NUCLEOTIDE SEQUENCE [LARGE SCALE GENOMIC DNA]</scope>
    <source>
        <strain evidence="10 11">AA1</strain>
    </source>
</reference>
<evidence type="ECO:0000259" key="8">
    <source>
        <dbReference type="PROSITE" id="PS50045"/>
    </source>
</evidence>
<feature type="domain" description="Response regulatory" evidence="9">
    <location>
        <begin position="6"/>
        <end position="121"/>
    </location>
</feature>
<dbReference type="GO" id="GO:0005524">
    <property type="term" value="F:ATP binding"/>
    <property type="evidence" value="ECO:0007669"/>
    <property type="project" value="UniProtKB-KW"/>
</dbReference>
<accession>A0A1G5CVN6</accession>
<dbReference type="Gene3D" id="3.40.50.2300">
    <property type="match status" value="1"/>
</dbReference>
<dbReference type="SMART" id="SM00448">
    <property type="entry name" value="REC"/>
    <property type="match status" value="1"/>
</dbReference>
<keyword evidence="2" id="KW-0547">Nucleotide-binding</keyword>
<evidence type="ECO:0000259" key="9">
    <source>
        <dbReference type="PROSITE" id="PS50110"/>
    </source>
</evidence>
<dbReference type="SUPFAM" id="SSF52540">
    <property type="entry name" value="P-loop containing nucleoside triphosphate hydrolases"/>
    <property type="match status" value="1"/>
</dbReference>
<feature type="domain" description="Sigma-54 factor interaction" evidence="8">
    <location>
        <begin position="145"/>
        <end position="374"/>
    </location>
</feature>